<evidence type="ECO:0000313" key="3">
    <source>
        <dbReference type="Proteomes" id="UP001642360"/>
    </source>
</evidence>
<dbReference type="EMBL" id="CAUOFW020000281">
    <property type="protein sequence ID" value="CAK9133996.1"/>
    <property type="molecule type" value="Genomic_DNA"/>
</dbReference>
<evidence type="ECO:0000313" key="2">
    <source>
        <dbReference type="EMBL" id="CAK9133996.1"/>
    </source>
</evidence>
<feature type="region of interest" description="Disordered" evidence="1">
    <location>
        <begin position="23"/>
        <end position="42"/>
    </location>
</feature>
<reference evidence="2 3" key="1">
    <citation type="submission" date="2024-02" db="EMBL/GenBank/DDBJ databases">
        <authorList>
            <person name="Vignale AGUSTIN F."/>
            <person name="Sosa J E."/>
            <person name="Modenutti C."/>
        </authorList>
    </citation>
    <scope>NUCLEOTIDE SEQUENCE [LARGE SCALE GENOMIC DNA]</scope>
</reference>
<dbReference type="AlphaFoldDB" id="A0ABC8QN05"/>
<accession>A0ABC8QN05</accession>
<comment type="caution">
    <text evidence="2">The sequence shown here is derived from an EMBL/GenBank/DDBJ whole genome shotgun (WGS) entry which is preliminary data.</text>
</comment>
<sequence>MGRGRVARNFIGLVHDLTLREALGSVDPSPTPANPLEKEEEDDLAEDFASIAELVLWRHVSKKRKAVVEPSSGATEGLEEVEGVPKWISLFKRHAKGLK</sequence>
<proteinExistence type="predicted"/>
<evidence type="ECO:0000256" key="1">
    <source>
        <dbReference type="SAM" id="MobiDB-lite"/>
    </source>
</evidence>
<dbReference type="Proteomes" id="UP001642360">
    <property type="component" value="Unassembled WGS sequence"/>
</dbReference>
<keyword evidence="3" id="KW-1185">Reference proteome</keyword>
<organism evidence="2 3">
    <name type="scientific">Ilex paraguariensis</name>
    <name type="common">yerba mate</name>
    <dbReference type="NCBI Taxonomy" id="185542"/>
    <lineage>
        <taxon>Eukaryota</taxon>
        <taxon>Viridiplantae</taxon>
        <taxon>Streptophyta</taxon>
        <taxon>Embryophyta</taxon>
        <taxon>Tracheophyta</taxon>
        <taxon>Spermatophyta</taxon>
        <taxon>Magnoliopsida</taxon>
        <taxon>eudicotyledons</taxon>
        <taxon>Gunneridae</taxon>
        <taxon>Pentapetalae</taxon>
        <taxon>asterids</taxon>
        <taxon>campanulids</taxon>
        <taxon>Aquifoliales</taxon>
        <taxon>Aquifoliaceae</taxon>
        <taxon>Ilex</taxon>
    </lineage>
</organism>
<name>A0ABC8QN05_9AQUA</name>
<gene>
    <name evidence="2" type="ORF">ILEXP_LOCUS927</name>
</gene>
<protein>
    <submittedName>
        <fullName evidence="2">Uncharacterized protein</fullName>
    </submittedName>
</protein>